<dbReference type="Proteomes" id="UP000005475">
    <property type="component" value="Unassembled WGS sequence"/>
</dbReference>
<protein>
    <submittedName>
        <fullName evidence="1">Uncharacterized protein</fullName>
    </submittedName>
</protein>
<organism evidence="1 2">
    <name type="scientific">Bacteroides ovatus (strain ATCC 8483 / DSM 1896 / JCM 5824 / BCRC 10623 / CCUG 4943 / NCTC 11153)</name>
    <dbReference type="NCBI Taxonomy" id="411476"/>
    <lineage>
        <taxon>Bacteria</taxon>
        <taxon>Pseudomonadati</taxon>
        <taxon>Bacteroidota</taxon>
        <taxon>Bacteroidia</taxon>
        <taxon>Bacteroidales</taxon>
        <taxon>Bacteroidaceae</taxon>
        <taxon>Bacteroides</taxon>
    </lineage>
</organism>
<dbReference type="AlphaFoldDB" id="A0AAN3AB63"/>
<gene>
    <name evidence="1" type="ORF">BACOVA_00974</name>
</gene>
<proteinExistence type="predicted"/>
<reference evidence="1 2" key="1">
    <citation type="submission" date="2007-03" db="EMBL/GenBank/DDBJ databases">
        <authorList>
            <person name="Fulton L."/>
            <person name="Clifton S."/>
            <person name="Fulton B."/>
            <person name="Xu J."/>
            <person name="Minx P."/>
            <person name="Pepin K.H."/>
            <person name="Johnson M."/>
            <person name="Thiruvilangam P."/>
            <person name="Bhonagiri V."/>
            <person name="Nash W.E."/>
            <person name="Mardis E.R."/>
            <person name="Wilson R.K."/>
        </authorList>
    </citation>
    <scope>NUCLEOTIDE SEQUENCE [LARGE SCALE GENOMIC DNA]</scope>
    <source>
        <strain evidence="2">ATCC 8483 / DSM 1896 / JCM 5824 / BCRC 10623 / CCUG 4943 / NCTC 11153</strain>
    </source>
</reference>
<evidence type="ECO:0000313" key="1">
    <source>
        <dbReference type="EMBL" id="EDO13228.1"/>
    </source>
</evidence>
<reference evidence="2" key="2">
    <citation type="submission" date="2007-04" db="EMBL/GenBank/DDBJ databases">
        <title>Draft genome sequence of Bacteroides ovatus (ATCC 8483).</title>
        <authorList>
            <person name="Sudarsanam P."/>
            <person name="Ley R."/>
            <person name="Guruge J."/>
            <person name="Turnbaugh P.J."/>
            <person name="Mahowald M."/>
            <person name="Liep D."/>
            <person name="Gordon J."/>
        </authorList>
    </citation>
    <scope>NUCLEOTIDE SEQUENCE [LARGE SCALE GENOMIC DNA]</scope>
    <source>
        <strain evidence="2">ATCC 8483 / DSM 1896 / JCM 5824 / BCRC 10623 / CCUG 4943 / NCTC 11153</strain>
    </source>
</reference>
<evidence type="ECO:0000313" key="2">
    <source>
        <dbReference type="Proteomes" id="UP000005475"/>
    </source>
</evidence>
<accession>A0AAN3AB63</accession>
<sequence>MSKTNKKEYENKMRNDLKPMRNASFLGVNDENTMRNAISQFISHSIISLIYKLLSYHL</sequence>
<name>A0AAN3AB63_BACO1</name>
<comment type="caution">
    <text evidence="1">The sequence shown here is derived from an EMBL/GenBank/DDBJ whole genome shotgun (WGS) entry which is preliminary data.</text>
</comment>
<dbReference type="EMBL" id="AAXF02000040">
    <property type="protein sequence ID" value="EDO13228.1"/>
    <property type="molecule type" value="Genomic_DNA"/>
</dbReference>